<reference evidence="1 2" key="1">
    <citation type="submission" date="2016-02" db="EMBL/GenBank/DDBJ databases">
        <authorList>
            <person name="Wen L."/>
            <person name="He K."/>
            <person name="Yang H."/>
        </authorList>
    </citation>
    <scope>NUCLEOTIDE SEQUENCE [LARGE SCALE GENOMIC DNA]</scope>
    <source>
        <strain evidence="1 2">KLE1704</strain>
    </source>
</reference>
<evidence type="ECO:0000313" key="2">
    <source>
        <dbReference type="Proteomes" id="UP000070319"/>
    </source>
</evidence>
<accession>A0A139KRB1</accession>
<sequence length="45" mass="5584">MIYQFINREINEKTIVIWDILHKKLELIYIITNNIHNFIKVQIWA</sequence>
<gene>
    <name evidence="1" type="ORF">HMPREF2531_04905</name>
</gene>
<dbReference type="PATRIC" id="fig|329854.7.peg.4977"/>
<dbReference type="Proteomes" id="UP000070319">
    <property type="component" value="Unassembled WGS sequence"/>
</dbReference>
<evidence type="ECO:0000313" key="1">
    <source>
        <dbReference type="EMBL" id="KXT41711.1"/>
    </source>
</evidence>
<dbReference type="EMBL" id="LTDF01000170">
    <property type="protein sequence ID" value="KXT41711.1"/>
    <property type="molecule type" value="Genomic_DNA"/>
</dbReference>
<protein>
    <submittedName>
        <fullName evidence="1">Uncharacterized protein</fullName>
    </submittedName>
</protein>
<proteinExistence type="predicted"/>
<organism evidence="1">
    <name type="scientific">Bacteroides intestinalis</name>
    <dbReference type="NCBI Taxonomy" id="329854"/>
    <lineage>
        <taxon>Bacteria</taxon>
        <taxon>Pseudomonadati</taxon>
        <taxon>Bacteroidota</taxon>
        <taxon>Bacteroidia</taxon>
        <taxon>Bacteroidales</taxon>
        <taxon>Bacteroidaceae</taxon>
        <taxon>Bacteroides</taxon>
    </lineage>
</organism>
<name>A0A139KRB1_9BACE</name>
<comment type="caution">
    <text evidence="1">The sequence shown here is derived from an EMBL/GenBank/DDBJ whole genome shotgun (WGS) entry which is preliminary data.</text>
</comment>
<dbReference type="AlphaFoldDB" id="A0A139KRB1"/>